<name>A0AAV6G9Q3_9TELE</name>
<protein>
    <recommendedName>
        <fullName evidence="3">Synaptonemal complex central element protein 3</fullName>
    </recommendedName>
</protein>
<evidence type="ECO:0008006" key="3">
    <source>
        <dbReference type="Google" id="ProtNLM"/>
    </source>
</evidence>
<evidence type="ECO:0000313" key="2">
    <source>
        <dbReference type="Proteomes" id="UP000823561"/>
    </source>
</evidence>
<organism evidence="1 2">
    <name type="scientific">Alosa alosa</name>
    <name type="common">allis shad</name>
    <dbReference type="NCBI Taxonomy" id="278164"/>
    <lineage>
        <taxon>Eukaryota</taxon>
        <taxon>Metazoa</taxon>
        <taxon>Chordata</taxon>
        <taxon>Craniata</taxon>
        <taxon>Vertebrata</taxon>
        <taxon>Euteleostomi</taxon>
        <taxon>Actinopterygii</taxon>
        <taxon>Neopterygii</taxon>
        <taxon>Teleostei</taxon>
        <taxon>Clupei</taxon>
        <taxon>Clupeiformes</taxon>
        <taxon>Clupeoidei</taxon>
        <taxon>Clupeidae</taxon>
        <taxon>Alosa</taxon>
    </lineage>
</organism>
<reference evidence="1" key="1">
    <citation type="submission" date="2020-10" db="EMBL/GenBank/DDBJ databases">
        <title>Chromosome-scale genome assembly of the Allis shad, Alosa alosa.</title>
        <authorList>
            <person name="Margot Z."/>
            <person name="Christophe K."/>
            <person name="Cabau C."/>
            <person name="Louis A."/>
            <person name="Berthelot C."/>
            <person name="Parey E."/>
            <person name="Roest Crollius H."/>
            <person name="Montfort J."/>
            <person name="Robinson-Rechavi M."/>
            <person name="Bucao C."/>
            <person name="Bouchez O."/>
            <person name="Gislard M."/>
            <person name="Lluch J."/>
            <person name="Milhes M."/>
            <person name="Lampietro C."/>
            <person name="Lopez Roques C."/>
            <person name="Donnadieu C."/>
            <person name="Braasch I."/>
            <person name="Desvignes T."/>
            <person name="Postlethwait J."/>
            <person name="Bobe J."/>
            <person name="Guiguen Y."/>
        </authorList>
    </citation>
    <scope>NUCLEOTIDE SEQUENCE</scope>
    <source>
        <strain evidence="1">M-15738</strain>
        <tissue evidence="1">Blood</tissue>
    </source>
</reference>
<dbReference type="GO" id="GO:0007131">
    <property type="term" value="P:reciprocal meiotic recombination"/>
    <property type="evidence" value="ECO:0007669"/>
    <property type="project" value="InterPro"/>
</dbReference>
<comment type="caution">
    <text evidence="1">The sequence shown here is derived from an EMBL/GenBank/DDBJ whole genome shotgun (WGS) entry which is preliminary data.</text>
</comment>
<accession>A0AAV6G9Q3</accession>
<dbReference type="AlphaFoldDB" id="A0AAV6G9Q3"/>
<dbReference type="GO" id="GO:0007130">
    <property type="term" value="P:synaptonemal complex assembly"/>
    <property type="evidence" value="ECO:0007669"/>
    <property type="project" value="InterPro"/>
</dbReference>
<dbReference type="PANTHER" id="PTHR36686">
    <property type="entry name" value="SYNAPTONEMAL COMPLEX CENTRAL ELEMENT PROTEIN 3"/>
    <property type="match status" value="1"/>
</dbReference>
<keyword evidence="2" id="KW-1185">Reference proteome</keyword>
<gene>
    <name evidence="1" type="ORF">AALO_G00190630</name>
</gene>
<proteinExistence type="predicted"/>
<sequence length="84" mass="9500">MMTDSGSELLMNYGQETLQLNKELEQMVETMENISVQLSWMAYDMVVLRTDPGHAQALRQLKEAHDLCEAVVHTQPTTTTTTTI</sequence>
<dbReference type="PANTHER" id="PTHR36686:SF1">
    <property type="entry name" value="SYNAPTONEMAL COMPLEX CENTRAL ELEMENT PROTEIN 3"/>
    <property type="match status" value="1"/>
</dbReference>
<dbReference type="GO" id="GO:0007283">
    <property type="term" value="P:spermatogenesis"/>
    <property type="evidence" value="ECO:0007669"/>
    <property type="project" value="InterPro"/>
</dbReference>
<dbReference type="InterPro" id="IPR028145">
    <property type="entry name" value="Synaptonemal_3"/>
</dbReference>
<dbReference type="EMBL" id="JADWDJ010000014">
    <property type="protein sequence ID" value="KAG5270261.1"/>
    <property type="molecule type" value="Genomic_DNA"/>
</dbReference>
<dbReference type="Proteomes" id="UP000823561">
    <property type="component" value="Chromosome 14"/>
</dbReference>
<evidence type="ECO:0000313" key="1">
    <source>
        <dbReference type="EMBL" id="KAG5270261.1"/>
    </source>
</evidence>
<dbReference type="Pfam" id="PF15191">
    <property type="entry name" value="Synaptonemal_3"/>
    <property type="match status" value="1"/>
</dbReference>